<comment type="caution">
    <text evidence="8">The sequence shown here is derived from an EMBL/GenBank/DDBJ whole genome shotgun (WGS) entry which is preliminary data.</text>
</comment>
<feature type="transmembrane region" description="Helical" evidence="7">
    <location>
        <begin position="51"/>
        <end position="76"/>
    </location>
</feature>
<keyword evidence="6 7" id="KW-0472">Membrane</keyword>
<keyword evidence="4 7" id="KW-0256">Endoplasmic reticulum</keyword>
<evidence type="ECO:0000256" key="2">
    <source>
        <dbReference type="ARBA" id="ARBA00005478"/>
    </source>
</evidence>
<evidence type="ECO:0000256" key="3">
    <source>
        <dbReference type="ARBA" id="ARBA00022692"/>
    </source>
</evidence>
<dbReference type="Pfam" id="PF07297">
    <property type="entry name" value="DPM2"/>
    <property type="match status" value="1"/>
</dbReference>
<comment type="subcellular location">
    <subcellularLocation>
        <location evidence="1 7">Endoplasmic reticulum membrane</location>
        <topology evidence="1 7">Multi-pass membrane protein</topology>
    </subcellularLocation>
</comment>
<dbReference type="RefSeq" id="XP_044565518.1">
    <property type="nucleotide sequence ID" value="XM_044703901.1"/>
</dbReference>
<evidence type="ECO:0000256" key="5">
    <source>
        <dbReference type="ARBA" id="ARBA00022989"/>
    </source>
</evidence>
<dbReference type="Proteomes" id="UP000444721">
    <property type="component" value="Unassembled WGS sequence"/>
</dbReference>
<organism evidence="8 9">
    <name type="scientific">Naegleria fowleri</name>
    <name type="common">Brain eating amoeba</name>
    <dbReference type="NCBI Taxonomy" id="5763"/>
    <lineage>
        <taxon>Eukaryota</taxon>
        <taxon>Discoba</taxon>
        <taxon>Heterolobosea</taxon>
        <taxon>Tetramitia</taxon>
        <taxon>Eutetramitia</taxon>
        <taxon>Vahlkampfiidae</taxon>
        <taxon>Naegleria</taxon>
    </lineage>
</organism>
<keyword evidence="3 7" id="KW-0812">Transmembrane</keyword>
<dbReference type="OMA" id="QKYFLPH"/>
<comment type="subunit">
    <text evidence="7">Component of the dolichol-phosphate mannose (DPM) synthase complex.</text>
</comment>
<dbReference type="GO" id="GO:0033185">
    <property type="term" value="C:dolichol-phosphate-mannose synthase complex"/>
    <property type="evidence" value="ECO:0007669"/>
    <property type="project" value="TreeGrafter"/>
</dbReference>
<dbReference type="GO" id="GO:0180047">
    <property type="term" value="P:dolichol phosphate mannose biosynthetic process"/>
    <property type="evidence" value="ECO:0007669"/>
    <property type="project" value="InterPro"/>
</dbReference>
<sequence length="87" mass="9963">MSITDLAHRSGFISLMVVSFGFIYYSVWLLITPFIDKDKQWVLKFFPPREYAIIFMAVIGLTMLLGLSSILGCLMIKRSMSMTKKTC</sequence>
<dbReference type="PANTHER" id="PTHR15039">
    <property type="entry name" value="DOLICHOL PHOSPHATE-MANNOSE BIOSYNTHESIS REGULATORY PROTEIN"/>
    <property type="match status" value="1"/>
</dbReference>
<reference evidence="8 9" key="1">
    <citation type="journal article" date="2019" name="Sci. Rep.">
        <title>Nanopore sequencing improves the draft genome of the human pathogenic amoeba Naegleria fowleri.</title>
        <authorList>
            <person name="Liechti N."/>
            <person name="Schurch N."/>
            <person name="Bruggmann R."/>
            <person name="Wittwer M."/>
        </authorList>
    </citation>
    <scope>NUCLEOTIDE SEQUENCE [LARGE SCALE GENOMIC DNA]</scope>
    <source>
        <strain evidence="8 9">ATCC 30894</strain>
    </source>
</reference>
<dbReference type="OrthoDB" id="311279at2759"/>
<name>A0A6A5C5Q2_NAEFO</name>
<evidence type="ECO:0000313" key="9">
    <source>
        <dbReference type="Proteomes" id="UP000444721"/>
    </source>
</evidence>
<dbReference type="AlphaFoldDB" id="A0A6A5C5Q2"/>
<evidence type="ECO:0000256" key="4">
    <source>
        <dbReference type="ARBA" id="ARBA00022824"/>
    </source>
</evidence>
<keyword evidence="9" id="KW-1185">Reference proteome</keyword>
<dbReference type="PANTHER" id="PTHR15039:SF11">
    <property type="entry name" value="DOLICHOL PHOSPHATE-MANNOSE BIOSYNTHESIS REGULATORY PROTEIN"/>
    <property type="match status" value="1"/>
</dbReference>
<evidence type="ECO:0000256" key="1">
    <source>
        <dbReference type="ARBA" id="ARBA00004477"/>
    </source>
</evidence>
<comment type="similarity">
    <text evidence="2 7">Belongs to the DPM2 family.</text>
</comment>
<dbReference type="EMBL" id="VFQX01000017">
    <property type="protein sequence ID" value="KAF0980805.1"/>
    <property type="molecule type" value="Genomic_DNA"/>
</dbReference>
<evidence type="ECO:0000256" key="6">
    <source>
        <dbReference type="ARBA" id="ARBA00023136"/>
    </source>
</evidence>
<protein>
    <recommendedName>
        <fullName evidence="7">Dolichol phosphate-mannose biosynthesis regulatory protein</fullName>
    </recommendedName>
</protein>
<evidence type="ECO:0000313" key="8">
    <source>
        <dbReference type="EMBL" id="KAF0980805.1"/>
    </source>
</evidence>
<comment type="function">
    <text evidence="7">Regulatory subunit of the dolichol-phosphate mannose (DPM) synthase complex; essential for the ER localization.</text>
</comment>
<keyword evidence="5 7" id="KW-1133">Transmembrane helix</keyword>
<dbReference type="UniPathway" id="UPA00378"/>
<evidence type="ECO:0000256" key="7">
    <source>
        <dbReference type="RuleBase" id="RU365084"/>
    </source>
</evidence>
<accession>A0A6A5C5Q2</accession>
<comment type="pathway">
    <text evidence="7">Protein modification; protein glycosylation.</text>
</comment>
<feature type="transmembrane region" description="Helical" evidence="7">
    <location>
        <begin position="12"/>
        <end position="31"/>
    </location>
</feature>
<dbReference type="InterPro" id="IPR009914">
    <property type="entry name" value="DPM2"/>
</dbReference>
<gene>
    <name evidence="8" type="ORF">FDP41_013288</name>
</gene>
<dbReference type="VEuPathDB" id="AmoebaDB:FDP41_013288"/>
<dbReference type="VEuPathDB" id="AmoebaDB:NF0111840"/>
<dbReference type="GO" id="GO:0006506">
    <property type="term" value="P:GPI anchor biosynthetic process"/>
    <property type="evidence" value="ECO:0007669"/>
    <property type="project" value="TreeGrafter"/>
</dbReference>
<dbReference type="GO" id="GO:0005789">
    <property type="term" value="C:endoplasmic reticulum membrane"/>
    <property type="evidence" value="ECO:0007669"/>
    <property type="project" value="UniProtKB-SubCell"/>
</dbReference>
<dbReference type="GeneID" id="68120503"/>
<proteinExistence type="inferred from homology"/>
<dbReference type="GO" id="GO:0030234">
    <property type="term" value="F:enzyme regulator activity"/>
    <property type="evidence" value="ECO:0007669"/>
    <property type="project" value="UniProtKB-UniRule"/>
</dbReference>